<name>A0A0C2MZY7_THEKT</name>
<evidence type="ECO:0000256" key="1">
    <source>
        <dbReference type="ARBA" id="ARBA00022963"/>
    </source>
</evidence>
<proteinExistence type="predicted"/>
<organism evidence="4 5">
    <name type="scientific">Thelohanellus kitauei</name>
    <name type="common">Myxosporean</name>
    <dbReference type="NCBI Taxonomy" id="669202"/>
    <lineage>
        <taxon>Eukaryota</taxon>
        <taxon>Metazoa</taxon>
        <taxon>Cnidaria</taxon>
        <taxon>Myxozoa</taxon>
        <taxon>Myxosporea</taxon>
        <taxon>Bivalvulida</taxon>
        <taxon>Platysporina</taxon>
        <taxon>Myxobolidae</taxon>
        <taxon>Thelohanellus</taxon>
    </lineage>
</organism>
<dbReference type="EMBL" id="JWZT01003288">
    <property type="protein sequence ID" value="KII67182.1"/>
    <property type="molecule type" value="Genomic_DNA"/>
</dbReference>
<keyword evidence="1" id="KW-0442">Lipid degradation</keyword>
<evidence type="ECO:0000256" key="2">
    <source>
        <dbReference type="ARBA" id="ARBA00023098"/>
    </source>
</evidence>
<dbReference type="PANTHER" id="PTHR11005">
    <property type="entry name" value="LYSOSOMAL ACID LIPASE-RELATED"/>
    <property type="match status" value="1"/>
</dbReference>
<dbReference type="SUPFAM" id="SSF53474">
    <property type="entry name" value="alpha/beta-Hydrolases"/>
    <property type="match status" value="1"/>
</dbReference>
<gene>
    <name evidence="4" type="ORF">RF11_11237</name>
</gene>
<reference evidence="4 5" key="1">
    <citation type="journal article" date="2014" name="Genome Biol. Evol.">
        <title>The genome of the myxosporean Thelohanellus kitauei shows adaptations to nutrient acquisition within its fish host.</title>
        <authorList>
            <person name="Yang Y."/>
            <person name="Xiong J."/>
            <person name="Zhou Z."/>
            <person name="Huo F."/>
            <person name="Miao W."/>
            <person name="Ran C."/>
            <person name="Liu Y."/>
            <person name="Zhang J."/>
            <person name="Feng J."/>
            <person name="Wang M."/>
            <person name="Wang M."/>
            <person name="Wang L."/>
            <person name="Yao B."/>
        </authorList>
    </citation>
    <scope>NUCLEOTIDE SEQUENCE [LARGE SCALE GENOMIC DNA]</scope>
    <source>
        <strain evidence="4">Wuqing</strain>
    </source>
</reference>
<dbReference type="OrthoDB" id="9974421at2759"/>
<dbReference type="OMA" id="HILCNIA"/>
<evidence type="ECO:0000313" key="5">
    <source>
        <dbReference type="Proteomes" id="UP000031668"/>
    </source>
</evidence>
<sequence>MIKYILHATNTDKITYIGHSQGSLILLAALSNNPKLNRLINCCFALGPASRLANIKGLFSMSPKFLRYIMVRNNAEPRPFMFMNENRTKYLYKMLMMLPYTLCLKLLMQVTGNNPKDFDKSQFKDVLLNVPSPTSVKNIQHFLQMVDSKRFTKYDYGEERNRKHYGQFTAPEYNLKTISIPVYLFSGEEDYLTTPEDIDWLANQLQNAKLFRYQRTAHLDYVIGKFSSVDIFEKIIELLTENETNTVNTPSAIEVK</sequence>
<accession>A0A0C2MZY7</accession>
<dbReference type="Pfam" id="PF00561">
    <property type="entry name" value="Abhydrolase_1"/>
    <property type="match status" value="1"/>
</dbReference>
<evidence type="ECO:0000259" key="3">
    <source>
        <dbReference type="Pfam" id="PF00561"/>
    </source>
</evidence>
<dbReference type="AlphaFoldDB" id="A0A0C2MZY7"/>
<comment type="caution">
    <text evidence="4">The sequence shown here is derived from an EMBL/GenBank/DDBJ whole genome shotgun (WGS) entry which is preliminary data.</text>
</comment>
<dbReference type="InterPro" id="IPR029058">
    <property type="entry name" value="AB_hydrolase_fold"/>
</dbReference>
<keyword evidence="5" id="KW-1185">Reference proteome</keyword>
<feature type="domain" description="AB hydrolase-1" evidence="3">
    <location>
        <begin position="1"/>
        <end position="222"/>
    </location>
</feature>
<dbReference type="Gene3D" id="3.40.50.1820">
    <property type="entry name" value="alpha/beta hydrolase"/>
    <property type="match status" value="1"/>
</dbReference>
<keyword evidence="2" id="KW-0443">Lipid metabolism</keyword>
<protein>
    <submittedName>
        <fullName evidence="4">Gastric triacylglycerol lipase</fullName>
    </submittedName>
</protein>
<dbReference type="Proteomes" id="UP000031668">
    <property type="component" value="Unassembled WGS sequence"/>
</dbReference>
<evidence type="ECO:0000313" key="4">
    <source>
        <dbReference type="EMBL" id="KII67182.1"/>
    </source>
</evidence>
<dbReference type="GO" id="GO:0016042">
    <property type="term" value="P:lipid catabolic process"/>
    <property type="evidence" value="ECO:0007669"/>
    <property type="project" value="UniProtKB-KW"/>
</dbReference>
<dbReference type="InterPro" id="IPR000073">
    <property type="entry name" value="AB_hydrolase_1"/>
</dbReference>